<keyword evidence="1" id="KW-0472">Membrane</keyword>
<keyword evidence="1" id="KW-0812">Transmembrane</keyword>
<name>A0A5E4MWV6_9HEMI</name>
<proteinExistence type="predicted"/>
<dbReference type="EMBL" id="CABPRJ010001028">
    <property type="protein sequence ID" value="VVC34925.1"/>
    <property type="molecule type" value="Genomic_DNA"/>
</dbReference>
<feature type="non-terminal residue" evidence="2">
    <location>
        <position position="1"/>
    </location>
</feature>
<keyword evidence="1" id="KW-1133">Transmembrane helix</keyword>
<reference evidence="2 3" key="1">
    <citation type="submission" date="2019-08" db="EMBL/GenBank/DDBJ databases">
        <authorList>
            <person name="Alioto T."/>
            <person name="Alioto T."/>
            <person name="Gomez Garrido J."/>
        </authorList>
    </citation>
    <scope>NUCLEOTIDE SEQUENCE [LARGE SCALE GENOMIC DNA]</scope>
</reference>
<accession>A0A5E4MWV6</accession>
<organism evidence="2 3">
    <name type="scientific">Cinara cedri</name>
    <dbReference type="NCBI Taxonomy" id="506608"/>
    <lineage>
        <taxon>Eukaryota</taxon>
        <taxon>Metazoa</taxon>
        <taxon>Ecdysozoa</taxon>
        <taxon>Arthropoda</taxon>
        <taxon>Hexapoda</taxon>
        <taxon>Insecta</taxon>
        <taxon>Pterygota</taxon>
        <taxon>Neoptera</taxon>
        <taxon>Paraneoptera</taxon>
        <taxon>Hemiptera</taxon>
        <taxon>Sternorrhyncha</taxon>
        <taxon>Aphidomorpha</taxon>
        <taxon>Aphidoidea</taxon>
        <taxon>Aphididae</taxon>
        <taxon>Lachninae</taxon>
        <taxon>Cinara</taxon>
    </lineage>
</organism>
<feature type="transmembrane region" description="Helical" evidence="1">
    <location>
        <begin position="12"/>
        <end position="31"/>
    </location>
</feature>
<evidence type="ECO:0000313" key="2">
    <source>
        <dbReference type="EMBL" id="VVC34925.1"/>
    </source>
</evidence>
<evidence type="ECO:0000256" key="1">
    <source>
        <dbReference type="SAM" id="Phobius"/>
    </source>
</evidence>
<evidence type="ECO:0000313" key="3">
    <source>
        <dbReference type="Proteomes" id="UP000325440"/>
    </source>
</evidence>
<keyword evidence="3" id="KW-1185">Reference proteome</keyword>
<gene>
    <name evidence="2" type="ORF">CINCED_3A002627</name>
</gene>
<sequence>LSNYSLRKSVPAYILVHQSIFPIFFSTSFAIPYDQRFLSPPPLVSSPVGLHSMVCNVVFVFLRALHVQAVAILKPSKYTRDKRPADNNLRIICNRSRVRRVAIRYLFQISIVEILIFRLKIHKIPKVITTGYKFQIILNSAMLLSLTRWAYNIKWSVFKSIEKFFPLKNNKKINRKLINHRLVSIDFYTVAKFLIENAFFSIDLGISPR</sequence>
<feature type="non-terminal residue" evidence="2">
    <location>
        <position position="209"/>
    </location>
</feature>
<protein>
    <submittedName>
        <fullName evidence="2">Uncharacterized protein</fullName>
    </submittedName>
</protein>
<feature type="transmembrane region" description="Helical" evidence="1">
    <location>
        <begin position="51"/>
        <end position="73"/>
    </location>
</feature>
<dbReference type="Proteomes" id="UP000325440">
    <property type="component" value="Unassembled WGS sequence"/>
</dbReference>
<dbReference type="AlphaFoldDB" id="A0A5E4MWV6"/>